<dbReference type="EMBL" id="LT670849">
    <property type="protein sequence ID" value="SHN66221.1"/>
    <property type="molecule type" value="Genomic_DNA"/>
</dbReference>
<organism evidence="2 3">
    <name type="scientific">Bradyrhizobium erythrophlei</name>
    <dbReference type="NCBI Taxonomy" id="1437360"/>
    <lineage>
        <taxon>Bacteria</taxon>
        <taxon>Pseudomonadati</taxon>
        <taxon>Pseudomonadota</taxon>
        <taxon>Alphaproteobacteria</taxon>
        <taxon>Hyphomicrobiales</taxon>
        <taxon>Nitrobacteraceae</taxon>
        <taxon>Bradyrhizobium</taxon>
    </lineage>
</organism>
<dbReference type="AlphaFoldDB" id="A0A1M7T642"/>
<accession>A0A1M7T642</accession>
<keyword evidence="1" id="KW-0812">Transmembrane</keyword>
<evidence type="ECO:0000313" key="2">
    <source>
        <dbReference type="EMBL" id="SHN66221.1"/>
    </source>
</evidence>
<keyword evidence="1" id="KW-0472">Membrane</keyword>
<protein>
    <submittedName>
        <fullName evidence="2">Uncharacterized protein</fullName>
    </submittedName>
</protein>
<sequence>MKRPLKEYEIRRLLHRAWSRRRLAASPSVRNALQLNLNRELEEPRGEAVKYFFAALILQGLLYLVYSRLGIS</sequence>
<keyword evidence="3" id="KW-1185">Reference proteome</keyword>
<name>A0A1M7T642_9BRAD</name>
<proteinExistence type="predicted"/>
<feature type="transmembrane region" description="Helical" evidence="1">
    <location>
        <begin position="48"/>
        <end position="66"/>
    </location>
</feature>
<dbReference type="Proteomes" id="UP000184096">
    <property type="component" value="Chromosome I"/>
</dbReference>
<reference evidence="3" key="1">
    <citation type="submission" date="2016-11" db="EMBL/GenBank/DDBJ databases">
        <authorList>
            <person name="Varghese N."/>
            <person name="Submissions S."/>
        </authorList>
    </citation>
    <scope>NUCLEOTIDE SEQUENCE [LARGE SCALE GENOMIC DNA]</scope>
    <source>
        <strain evidence="3">GAS401</strain>
    </source>
</reference>
<evidence type="ECO:0000313" key="3">
    <source>
        <dbReference type="Proteomes" id="UP000184096"/>
    </source>
</evidence>
<keyword evidence="1" id="KW-1133">Transmembrane helix</keyword>
<gene>
    <name evidence="2" type="ORF">SAMN05444170_0876</name>
</gene>
<evidence type="ECO:0000256" key="1">
    <source>
        <dbReference type="SAM" id="Phobius"/>
    </source>
</evidence>